<name>A0A1I4AJK2_9HYPH</name>
<dbReference type="Proteomes" id="UP000199598">
    <property type="component" value="Unassembled WGS sequence"/>
</dbReference>
<comment type="caution">
    <text evidence="1">The sequence shown here is derived from an EMBL/GenBank/DDBJ whole genome shotgun (WGS) entry which is preliminary data.</text>
</comment>
<sequence length="149" mass="16879">MERCQETELQDLFDGLAAELQLPALAPNGAGQVALHSDEHHLTTMIWARFQERRYEVQLEADVFPENDLELPQLKTLLARVGQLTSCGLILDARQRYAVRQHLLLQMTDPVEHLMEALKSFIGEALQLRHSLVNAGDAESQWSSEHILV</sequence>
<accession>A0A1I4AJK2</accession>
<protein>
    <recommendedName>
        <fullName evidence="3">Tir chaperone protein (CesT) family protein</fullName>
    </recommendedName>
</protein>
<dbReference type="RefSeq" id="WP_208860343.1">
    <property type="nucleotide sequence ID" value="NZ_FOSK01000006.1"/>
</dbReference>
<dbReference type="EMBL" id="FOSK01000006">
    <property type="protein sequence ID" value="SFK56665.1"/>
    <property type="molecule type" value="Genomic_DNA"/>
</dbReference>
<gene>
    <name evidence="1" type="ORF">SAMN04488518_106252</name>
</gene>
<evidence type="ECO:0000313" key="2">
    <source>
        <dbReference type="Proteomes" id="UP000199598"/>
    </source>
</evidence>
<reference evidence="1 2" key="1">
    <citation type="submission" date="2016-10" db="EMBL/GenBank/DDBJ databases">
        <authorList>
            <person name="Varghese N."/>
            <person name="Submissions S."/>
        </authorList>
    </citation>
    <scope>NUCLEOTIDE SEQUENCE [LARGE SCALE GENOMIC DNA]</scope>
    <source>
        <strain evidence="1 2">DSM 16392</strain>
    </source>
</reference>
<keyword evidence="2" id="KW-1185">Reference proteome</keyword>
<proteinExistence type="predicted"/>
<organism evidence="1 2">
    <name type="scientific">Pseudovibrio ascidiaceicola</name>
    <dbReference type="NCBI Taxonomy" id="285279"/>
    <lineage>
        <taxon>Bacteria</taxon>
        <taxon>Pseudomonadati</taxon>
        <taxon>Pseudomonadota</taxon>
        <taxon>Alphaproteobacteria</taxon>
        <taxon>Hyphomicrobiales</taxon>
        <taxon>Stappiaceae</taxon>
        <taxon>Pseudovibrio</taxon>
    </lineage>
</organism>
<evidence type="ECO:0000313" key="1">
    <source>
        <dbReference type="EMBL" id="SFK56665.1"/>
    </source>
</evidence>
<evidence type="ECO:0008006" key="3">
    <source>
        <dbReference type="Google" id="ProtNLM"/>
    </source>
</evidence>